<feature type="compositionally biased region" description="Low complexity" evidence="1">
    <location>
        <begin position="309"/>
        <end position="319"/>
    </location>
</feature>
<gene>
    <name evidence="3" type="ORF">BON22_0493</name>
</gene>
<feature type="signal peptide" evidence="2">
    <location>
        <begin position="1"/>
        <end position="25"/>
    </location>
</feature>
<evidence type="ECO:0000313" key="3">
    <source>
        <dbReference type="EMBL" id="ONH69956.1"/>
    </source>
</evidence>
<reference evidence="4" key="1">
    <citation type="journal article" date="2017" name="Genome Announc.">
        <title>Genome sequences of Cyberlindnera fabianii 65, Pichia kudriavzevii 129, and Saccharomyces cerevisiae 131 isolated from fermented masau fruits in Zimbabwe.</title>
        <authorList>
            <person name="van Rijswijck I.M.H."/>
            <person name="Derks M.F.L."/>
            <person name="Abee T."/>
            <person name="de Ridder D."/>
            <person name="Smid E.J."/>
        </authorList>
    </citation>
    <scope>NUCLEOTIDE SEQUENCE [LARGE SCALE GENOMIC DNA]</scope>
    <source>
        <strain evidence="4">65</strain>
    </source>
</reference>
<feature type="region of interest" description="Disordered" evidence="1">
    <location>
        <begin position="760"/>
        <end position="785"/>
    </location>
</feature>
<evidence type="ECO:0000313" key="4">
    <source>
        <dbReference type="Proteomes" id="UP000189513"/>
    </source>
</evidence>
<dbReference type="VEuPathDB" id="FungiDB:BON22_0493"/>
<feature type="compositionally biased region" description="Basic and acidic residues" evidence="1">
    <location>
        <begin position="764"/>
        <end position="785"/>
    </location>
</feature>
<comment type="caution">
    <text evidence="3">The sequence shown here is derived from an EMBL/GenBank/DDBJ whole genome shotgun (WGS) entry which is preliminary data.</text>
</comment>
<keyword evidence="4" id="KW-1185">Reference proteome</keyword>
<keyword evidence="2" id="KW-0732">Signal</keyword>
<name>A0A1V2LF42_CYBFA</name>
<dbReference type="Proteomes" id="UP000189513">
    <property type="component" value="Unassembled WGS sequence"/>
</dbReference>
<sequence length="825" mass="90905">MLGKSPILITLLLFSNFCLLISLDGDPIEIVTFQSLNNEPELSNAEPLQDLSGFDAIVDAAQNDTAKSALDLGVAEVDYNHPDIRLVSKDPSDRTRSEVVPHFAANPFIEGEVPSVIEPLRQETSLKVVDSKVQIVQPREHSVTPDQHTITSTTTSIHVVPFTQAEPPTTTVIVHTVSTLTVTPSETTESLILPPPNSMLAPTPDTPRPLEMAVSYMAPESSTSPLLVVPSAPSPAPSPLPLPPSAPELLSLLDSISPVESTTPVTASGKLSDSLSLGEVQKMFHDTLQKFKDEVLGSRPLTSSAIPGISPEPTEETISPPAPPRKSGDMDFGTFDGPLSDADRLLSEFGTDIDDTTKESVRRVLRSILKNDDHEIELLSPVEARVVPDSSPEVPSLSSVPVPLQNTQEMLVTKSKDINAAGLRDKDQEKVEKYFSLLNLGRLKGLPEDLVHDILDFIKAKDKHQFVDDFRHRPFRKKVGLDVTSAEPSTSPSAGWINTPLSFLEGEQPHSESDTSKVTAFNDLELQLDLYLAENPIRLEKADPEEGEEDNQLGNFHQEDDVDNLDWTIDESLQDVDDEDLKAHGLLRSGLKKLRKHSEEEGSYAMLQDKKYTSRFGKQPRLKKIGLDGEEEEIELYDIEDQLFSDTDKSKSKKGHRGELVSSKNQNTLAKTKKKVVEFSDEDVQLEAYSSSAQNKTSDISDTITSGGSREKVSNTTTNHDEFLDLVKQKKKVGKFRDDGDPQSASADLYLEKLKKNPSSLFKHPAEEKYNSKLDHGESKESSSKKDPMLSLFNFHSSAPRISLPHVRSYLSYSLIFTALCILAV</sequence>
<feature type="chain" id="PRO_5013228541" evidence="2">
    <location>
        <begin position="26"/>
        <end position="825"/>
    </location>
</feature>
<feature type="region of interest" description="Disordered" evidence="1">
    <location>
        <begin position="299"/>
        <end position="333"/>
    </location>
</feature>
<evidence type="ECO:0000256" key="2">
    <source>
        <dbReference type="SAM" id="SignalP"/>
    </source>
</evidence>
<evidence type="ECO:0000256" key="1">
    <source>
        <dbReference type="SAM" id="MobiDB-lite"/>
    </source>
</evidence>
<proteinExistence type="predicted"/>
<protein>
    <submittedName>
        <fullName evidence="3">Zonadhesin</fullName>
    </submittedName>
</protein>
<feature type="region of interest" description="Disordered" evidence="1">
    <location>
        <begin position="645"/>
        <end position="673"/>
    </location>
</feature>
<feature type="compositionally biased region" description="Polar residues" evidence="1">
    <location>
        <begin position="688"/>
        <end position="708"/>
    </location>
</feature>
<feature type="region of interest" description="Disordered" evidence="1">
    <location>
        <begin position="688"/>
        <end position="717"/>
    </location>
</feature>
<dbReference type="AlphaFoldDB" id="A0A1V2LF42"/>
<accession>A0A1V2LF42</accession>
<organism evidence="3 4">
    <name type="scientific">Cyberlindnera fabianii</name>
    <name type="common">Yeast</name>
    <name type="synonym">Hansenula fabianii</name>
    <dbReference type="NCBI Taxonomy" id="36022"/>
    <lineage>
        <taxon>Eukaryota</taxon>
        <taxon>Fungi</taxon>
        <taxon>Dikarya</taxon>
        <taxon>Ascomycota</taxon>
        <taxon>Saccharomycotina</taxon>
        <taxon>Saccharomycetes</taxon>
        <taxon>Phaffomycetales</taxon>
        <taxon>Phaffomycetaceae</taxon>
        <taxon>Cyberlindnera</taxon>
    </lineage>
</organism>
<dbReference type="EMBL" id="MPUK01000001">
    <property type="protein sequence ID" value="ONH69956.1"/>
    <property type="molecule type" value="Genomic_DNA"/>
</dbReference>